<organism evidence="1 2">
    <name type="scientific">Janthinobacterium lividum</name>
    <dbReference type="NCBI Taxonomy" id="29581"/>
    <lineage>
        <taxon>Bacteria</taxon>
        <taxon>Pseudomonadati</taxon>
        <taxon>Pseudomonadota</taxon>
        <taxon>Betaproteobacteria</taxon>
        <taxon>Burkholderiales</taxon>
        <taxon>Oxalobacteraceae</taxon>
        <taxon>Janthinobacterium</taxon>
    </lineage>
</organism>
<reference evidence="1 2" key="1">
    <citation type="submission" date="2019-06" db="EMBL/GenBank/DDBJ databases">
        <title>Genome sequence of Janthinobacterium lividum UCD_MED1.</title>
        <authorList>
            <person name="De Leon M.E."/>
            <person name="Jospin G."/>
        </authorList>
    </citation>
    <scope>NUCLEOTIDE SEQUENCE [LARGE SCALE GENOMIC DNA]</scope>
    <source>
        <strain evidence="1 2">UCD_MED1</strain>
    </source>
</reference>
<dbReference type="AlphaFoldDB" id="A0A5C4NUE3"/>
<protein>
    <submittedName>
        <fullName evidence="1">Uncharacterized protein</fullName>
    </submittedName>
</protein>
<dbReference type="EMBL" id="VDGE01000001">
    <property type="protein sequence ID" value="TNC78534.1"/>
    <property type="molecule type" value="Genomic_DNA"/>
</dbReference>
<name>A0A5C4NUE3_9BURK</name>
<dbReference type="Proteomes" id="UP000305681">
    <property type="component" value="Unassembled WGS sequence"/>
</dbReference>
<sequence length="86" mass="9880">MPHTRGDPISDDLHALEAWADALLAKLEVGFFDWMARVARVHKFGQQERIGKKGAIYKYAEQPLLRLSEPGRTLIRESLLPHMRND</sequence>
<evidence type="ECO:0000313" key="1">
    <source>
        <dbReference type="EMBL" id="TNC78534.1"/>
    </source>
</evidence>
<accession>A0A5C4NUE3</accession>
<proteinExistence type="predicted"/>
<gene>
    <name evidence="1" type="ORF">FHI69_04410</name>
</gene>
<comment type="caution">
    <text evidence="1">The sequence shown here is derived from an EMBL/GenBank/DDBJ whole genome shotgun (WGS) entry which is preliminary data.</text>
</comment>
<dbReference type="RefSeq" id="WP_139089646.1">
    <property type="nucleotide sequence ID" value="NZ_VDGE01000001.1"/>
</dbReference>
<evidence type="ECO:0000313" key="2">
    <source>
        <dbReference type="Proteomes" id="UP000305681"/>
    </source>
</evidence>